<dbReference type="GO" id="GO:0004930">
    <property type="term" value="F:G protein-coupled receptor activity"/>
    <property type="evidence" value="ECO:0007669"/>
    <property type="project" value="InterPro"/>
</dbReference>
<protein>
    <recommendedName>
        <fullName evidence="12">G-protein coupled receptors family 3 profile domain-containing protein</fullName>
    </recommendedName>
</protein>
<evidence type="ECO:0000256" key="5">
    <source>
        <dbReference type="ARBA" id="ARBA00022763"/>
    </source>
</evidence>
<feature type="compositionally biased region" description="Low complexity" evidence="10">
    <location>
        <begin position="499"/>
        <end position="513"/>
    </location>
</feature>
<gene>
    <name evidence="13" type="ORF">PSNMU_V1.4_AUG-EV-PASAV3_0072880</name>
</gene>
<evidence type="ECO:0000256" key="6">
    <source>
        <dbReference type="ARBA" id="ARBA00022989"/>
    </source>
</evidence>
<feature type="region of interest" description="Disordered" evidence="10">
    <location>
        <begin position="439"/>
        <end position="616"/>
    </location>
</feature>
<feature type="region of interest" description="Disordered" evidence="10">
    <location>
        <begin position="1"/>
        <end position="32"/>
    </location>
</feature>
<feature type="region of interest" description="Disordered" evidence="10">
    <location>
        <begin position="184"/>
        <end position="219"/>
    </location>
</feature>
<feature type="compositionally biased region" description="Basic and acidic residues" evidence="10">
    <location>
        <begin position="451"/>
        <end position="460"/>
    </location>
</feature>
<feature type="compositionally biased region" description="Basic residues" evidence="10">
    <location>
        <begin position="200"/>
        <end position="210"/>
    </location>
</feature>
<keyword evidence="14" id="KW-1185">Reference proteome</keyword>
<evidence type="ECO:0000256" key="10">
    <source>
        <dbReference type="SAM" id="MobiDB-lite"/>
    </source>
</evidence>
<accession>A0A448ZEJ1</accession>
<evidence type="ECO:0000313" key="13">
    <source>
        <dbReference type="EMBL" id="VEU40467.1"/>
    </source>
</evidence>
<dbReference type="PROSITE" id="PS50259">
    <property type="entry name" value="G_PROTEIN_RECEP_F3_4"/>
    <property type="match status" value="1"/>
</dbReference>
<feature type="transmembrane region" description="Helical" evidence="11">
    <location>
        <begin position="744"/>
        <end position="765"/>
    </location>
</feature>
<evidence type="ECO:0000256" key="9">
    <source>
        <dbReference type="ARBA" id="ARBA00023242"/>
    </source>
</evidence>
<sequence length="1104" mass="118702">MRGGPPSGNESDESDESDGGPSQEEKDDEEDDALVVCRCESPGILAGLLRSFSGHGGWSREGGSANGGASGRRNRDGHGPCSGPSFGRLHPATVFCTSAGLTIHSQSSNKQFQASMELPSALFVDYRLMGRGGGRNGNGNGKDRKDHDDDDDDEVSYDFTIHWQTLVQCLNVLTIGTGGHRAPPGPSSFFSGHALSHSSPHSHSRSHLRSPSHSPSSLTLSYHSSTEVLRLEWEAAKSAPGGRPPFVATAAVPGLHPPPADEAAELSEAFGRSPIRARWLCPSAGHELADARELESLQGATSVSIRFLGGSGDRGPRLCLSARGHSGLVDVEIPAPIEFSEGSGGGEGRGHRLRASVVHTYSLAGWIQALQPLDMARETCLSVNEQGILAVQHQVVLGAEARAGRGSQYHHHEAGPTPPPPEESAFCDFLLLPLEVDGESTDEYDGEDVNDNLHLDRATSEDDDDGDRAADDNDDDGSAARDASGSDEQTRQGTTGTQSPLLLSPSPSPSSSRGGDGDERESRGFLFPTVAAEAEGAGGGRRRERQRRKRQKRSGRGSGGTAARTVTGDDRDGDDGHQDDDDNHHPTGSQTGAERPGETDGDNDNDNDNDDDRYCSSPELIHWKLTDSGREPLPTSQNTIESKDVLGRTNAMIVLPVETIGGSGDSREHWTADATGLLRRRLANETIAPEVALNLEGADSHHVGSWIAIFAFSLTAIGSAVSLASVFFIYHYRSNQIISVCQPPFLYLVCSGVLLLSISTCLNTTLGHHSSERSQTSLDASCISWIWCVSMGDLIIYLALVCKLWRVEKVSHFRKGQKILVRDVIWPLVFAVVIAVAILVAWTVSSPPYYEREIVVGNDGKIYSVGICYYEDGGIYQLVLTTMFLASATVVYWLSLRTRKLPETLSDSRRITQLLLSHLIMGLFVLVTNLVMTLEMTTEVFGAQSDAESNARNLVRAGAFLTNVFYQFLFGMTSVGFLVVPKIWYVRYEHVHGRLPSGIHKVAGGRVTVRVNHQRVGETVGRPSSDGIGRPPAVRKVSAFGDTRGDLRDRVPSHDDPPCPDHGGIEGDGGDSEGVDALEYVMEVDSSTSSAGDDEKSSTDVVKQ</sequence>
<organism evidence="13 14">
    <name type="scientific">Pseudo-nitzschia multistriata</name>
    <dbReference type="NCBI Taxonomy" id="183589"/>
    <lineage>
        <taxon>Eukaryota</taxon>
        <taxon>Sar</taxon>
        <taxon>Stramenopiles</taxon>
        <taxon>Ochrophyta</taxon>
        <taxon>Bacillariophyta</taxon>
        <taxon>Bacillariophyceae</taxon>
        <taxon>Bacillariophycidae</taxon>
        <taxon>Bacillariales</taxon>
        <taxon>Bacillariaceae</taxon>
        <taxon>Pseudo-nitzschia</taxon>
    </lineage>
</organism>
<keyword evidence="9" id="KW-0539">Nucleus</keyword>
<reference evidence="13 14" key="1">
    <citation type="submission" date="2019-01" db="EMBL/GenBank/DDBJ databases">
        <authorList>
            <person name="Ferrante I. M."/>
        </authorList>
    </citation>
    <scope>NUCLEOTIDE SEQUENCE [LARGE SCALE GENOMIC DNA]</scope>
    <source>
        <strain evidence="13 14">B856</strain>
    </source>
</reference>
<evidence type="ECO:0000256" key="1">
    <source>
        <dbReference type="ARBA" id="ARBA00004123"/>
    </source>
</evidence>
<keyword evidence="4 11" id="KW-0812">Transmembrane</keyword>
<feature type="region of interest" description="Disordered" evidence="10">
    <location>
        <begin position="406"/>
        <end position="425"/>
    </location>
</feature>
<feature type="compositionally biased region" description="Acidic residues" evidence="10">
    <location>
        <begin position="599"/>
        <end position="611"/>
    </location>
</feature>
<feature type="compositionally biased region" description="Basic and acidic residues" evidence="10">
    <location>
        <begin position="1043"/>
        <end position="1065"/>
    </location>
</feature>
<name>A0A448ZEJ1_9STRA</name>
<feature type="compositionally biased region" description="Basic residues" evidence="10">
    <location>
        <begin position="540"/>
        <end position="555"/>
    </location>
</feature>
<feature type="region of interest" description="Disordered" evidence="10">
    <location>
        <begin position="132"/>
        <end position="152"/>
    </location>
</feature>
<comment type="similarity">
    <text evidence="3">Belongs to the rad1 family.</text>
</comment>
<evidence type="ECO:0000256" key="4">
    <source>
        <dbReference type="ARBA" id="ARBA00022692"/>
    </source>
</evidence>
<dbReference type="Pfam" id="PF00003">
    <property type="entry name" value="7tm_3"/>
    <property type="match status" value="1"/>
</dbReference>
<feature type="transmembrane region" description="Helical" evidence="11">
    <location>
        <begin position="964"/>
        <end position="985"/>
    </location>
</feature>
<dbReference type="AlphaFoldDB" id="A0A448ZEJ1"/>
<dbReference type="InterPro" id="IPR003021">
    <property type="entry name" value="Rad1_Rec1_Rad17"/>
</dbReference>
<feature type="compositionally biased region" description="Basic and acidic residues" evidence="10">
    <location>
        <begin position="1093"/>
        <end position="1104"/>
    </location>
</feature>
<dbReference type="EMBL" id="CAACVS010000281">
    <property type="protein sequence ID" value="VEU40467.1"/>
    <property type="molecule type" value="Genomic_DNA"/>
</dbReference>
<feature type="compositionally biased region" description="Acidic residues" evidence="10">
    <location>
        <begin position="439"/>
        <end position="450"/>
    </location>
</feature>
<dbReference type="Gene3D" id="3.70.10.10">
    <property type="match status" value="1"/>
</dbReference>
<feature type="transmembrane region" description="Helical" evidence="11">
    <location>
        <begin position="914"/>
        <end position="932"/>
    </location>
</feature>
<feature type="compositionally biased region" description="Acidic residues" evidence="10">
    <location>
        <begin position="461"/>
        <end position="477"/>
    </location>
</feature>
<evidence type="ECO:0000256" key="8">
    <source>
        <dbReference type="ARBA" id="ARBA00023204"/>
    </source>
</evidence>
<keyword evidence="5" id="KW-0227">DNA damage</keyword>
<feature type="region of interest" description="Disordered" evidence="10">
    <location>
        <begin position="1018"/>
        <end position="1104"/>
    </location>
</feature>
<dbReference type="Proteomes" id="UP000291116">
    <property type="component" value="Unassembled WGS sequence"/>
</dbReference>
<feature type="compositionally biased region" description="Basic and acidic residues" evidence="10">
    <location>
        <begin position="567"/>
        <end position="576"/>
    </location>
</feature>
<dbReference type="PANTHER" id="PTHR10870:SF0">
    <property type="entry name" value="CELL CYCLE CHECKPOINT PROTEIN RAD1"/>
    <property type="match status" value="1"/>
</dbReference>
<evidence type="ECO:0000256" key="2">
    <source>
        <dbReference type="ARBA" id="ARBA00004141"/>
    </source>
</evidence>
<feature type="compositionally biased region" description="Gly residues" evidence="10">
    <location>
        <begin position="60"/>
        <end position="70"/>
    </location>
</feature>
<dbReference type="GO" id="GO:0016020">
    <property type="term" value="C:membrane"/>
    <property type="evidence" value="ECO:0007669"/>
    <property type="project" value="UniProtKB-SubCell"/>
</dbReference>
<dbReference type="Pfam" id="PF02144">
    <property type="entry name" value="Rad1"/>
    <property type="match status" value="1"/>
</dbReference>
<feature type="domain" description="G-protein coupled receptors family 3 profile" evidence="12">
    <location>
        <begin position="832"/>
        <end position="986"/>
    </location>
</feature>
<keyword evidence="7 11" id="KW-0472">Membrane</keyword>
<feature type="transmembrane region" description="Helical" evidence="11">
    <location>
        <begin position="785"/>
        <end position="805"/>
    </location>
</feature>
<dbReference type="GO" id="GO:0000077">
    <property type="term" value="P:DNA damage checkpoint signaling"/>
    <property type="evidence" value="ECO:0007669"/>
    <property type="project" value="InterPro"/>
</dbReference>
<dbReference type="GO" id="GO:0030896">
    <property type="term" value="C:checkpoint clamp complex"/>
    <property type="evidence" value="ECO:0007669"/>
    <property type="project" value="TreeGrafter"/>
</dbReference>
<evidence type="ECO:0000256" key="7">
    <source>
        <dbReference type="ARBA" id="ARBA00023136"/>
    </source>
</evidence>
<evidence type="ECO:0000259" key="12">
    <source>
        <dbReference type="PROSITE" id="PS50259"/>
    </source>
</evidence>
<keyword evidence="8" id="KW-0234">DNA repair</keyword>
<evidence type="ECO:0000256" key="3">
    <source>
        <dbReference type="ARBA" id="ARBA00010991"/>
    </source>
</evidence>
<dbReference type="OrthoDB" id="337581at2759"/>
<proteinExistence type="inferred from homology"/>
<evidence type="ECO:0000256" key="11">
    <source>
        <dbReference type="SAM" id="Phobius"/>
    </source>
</evidence>
<feature type="transmembrane region" description="Helical" evidence="11">
    <location>
        <begin position="706"/>
        <end position="732"/>
    </location>
</feature>
<dbReference type="InterPro" id="IPR017978">
    <property type="entry name" value="GPCR_3_C"/>
</dbReference>
<dbReference type="GO" id="GO:0006281">
    <property type="term" value="P:DNA repair"/>
    <property type="evidence" value="ECO:0007669"/>
    <property type="project" value="UniProtKB-KW"/>
</dbReference>
<comment type="subcellular location">
    <subcellularLocation>
        <location evidence="2">Membrane</location>
        <topology evidence="2">Multi-pass membrane protein</topology>
    </subcellularLocation>
    <subcellularLocation>
        <location evidence="1">Nucleus</location>
    </subcellularLocation>
</comment>
<feature type="transmembrane region" description="Helical" evidence="11">
    <location>
        <begin position="825"/>
        <end position="844"/>
    </location>
</feature>
<evidence type="ECO:0000313" key="14">
    <source>
        <dbReference type="Proteomes" id="UP000291116"/>
    </source>
</evidence>
<dbReference type="PANTHER" id="PTHR10870">
    <property type="entry name" value="CELL CYCLE CHECKPOINT PROTEIN RAD1"/>
    <property type="match status" value="1"/>
</dbReference>
<feature type="transmembrane region" description="Helical" evidence="11">
    <location>
        <begin position="874"/>
        <end position="894"/>
    </location>
</feature>
<feature type="region of interest" description="Disordered" evidence="10">
    <location>
        <begin position="60"/>
        <end position="84"/>
    </location>
</feature>
<keyword evidence="6 11" id="KW-1133">Transmembrane helix</keyword>